<evidence type="ECO:0000313" key="1">
    <source>
        <dbReference type="EMBL" id="KAK4036145.1"/>
    </source>
</evidence>
<dbReference type="Proteomes" id="UP001234178">
    <property type="component" value="Unassembled WGS sequence"/>
</dbReference>
<reference evidence="1 2" key="1">
    <citation type="journal article" date="2023" name="Nucleic Acids Res.">
        <title>The hologenome of Daphnia magna reveals possible DNA methylation and microbiome-mediated evolution of the host genome.</title>
        <authorList>
            <person name="Chaturvedi A."/>
            <person name="Li X."/>
            <person name="Dhandapani V."/>
            <person name="Marshall H."/>
            <person name="Kissane S."/>
            <person name="Cuenca-Cambronero M."/>
            <person name="Asole G."/>
            <person name="Calvet F."/>
            <person name="Ruiz-Romero M."/>
            <person name="Marangio P."/>
            <person name="Guigo R."/>
            <person name="Rago D."/>
            <person name="Mirbahai L."/>
            <person name="Eastwood N."/>
            <person name="Colbourne J.K."/>
            <person name="Zhou J."/>
            <person name="Mallon E."/>
            <person name="Orsini L."/>
        </authorList>
    </citation>
    <scope>NUCLEOTIDE SEQUENCE [LARGE SCALE GENOMIC DNA]</scope>
    <source>
        <strain evidence="1">LRV0_1</strain>
    </source>
</reference>
<dbReference type="EMBL" id="JAOYFB010000040">
    <property type="protein sequence ID" value="KAK4036145.1"/>
    <property type="molecule type" value="Genomic_DNA"/>
</dbReference>
<accession>A0ABR0B365</accession>
<name>A0ABR0B365_9CRUS</name>
<keyword evidence="2" id="KW-1185">Reference proteome</keyword>
<comment type="caution">
    <text evidence="1">The sequence shown here is derived from an EMBL/GenBank/DDBJ whole genome shotgun (WGS) entry which is preliminary data.</text>
</comment>
<organism evidence="1 2">
    <name type="scientific">Daphnia magna</name>
    <dbReference type="NCBI Taxonomy" id="35525"/>
    <lineage>
        <taxon>Eukaryota</taxon>
        <taxon>Metazoa</taxon>
        <taxon>Ecdysozoa</taxon>
        <taxon>Arthropoda</taxon>
        <taxon>Crustacea</taxon>
        <taxon>Branchiopoda</taxon>
        <taxon>Diplostraca</taxon>
        <taxon>Cladocera</taxon>
        <taxon>Anomopoda</taxon>
        <taxon>Daphniidae</taxon>
        <taxon>Daphnia</taxon>
    </lineage>
</organism>
<gene>
    <name evidence="1" type="ORF">OUZ56_028210</name>
</gene>
<proteinExistence type="predicted"/>
<evidence type="ECO:0000313" key="2">
    <source>
        <dbReference type="Proteomes" id="UP001234178"/>
    </source>
</evidence>
<protein>
    <submittedName>
        <fullName evidence="1">Uncharacterized protein</fullName>
    </submittedName>
</protein>
<sequence>MHKRNKQDSNDILGEARHGVIAMSRRKIKTYGRKSQCDLCSKPLNIRSTITSRLGNGAVEYSRRKKSNGIKGLPADPCENEQTAQGLLNSRHHQNVEEHGKAYRGKQWLDVVTCF</sequence>